<dbReference type="Proteomes" id="UP001319870">
    <property type="component" value="Unassembled WGS sequence"/>
</dbReference>
<reference evidence="1 2" key="1">
    <citation type="submission" date="2021-09" db="EMBL/GenBank/DDBJ databases">
        <title>Isoptericola luteus sp. nov., a novel bacterium isolated from Harbin, the capital city of Heilongjiang province.</title>
        <authorList>
            <person name="Li J."/>
        </authorList>
    </citation>
    <scope>NUCLEOTIDE SEQUENCE [LARGE SCALE GENOMIC DNA]</scope>
    <source>
        <strain evidence="1 2">NEAU-Y5</strain>
    </source>
</reference>
<sequence>MPSSDQVSTALRWALDHNLPALLEHRTVAHLGGAARRRADSTLVTRWRIATRPCR</sequence>
<dbReference type="RefSeq" id="WP_225563684.1">
    <property type="nucleotide sequence ID" value="NZ_JAIXCQ010000001.1"/>
</dbReference>
<gene>
    <name evidence="1" type="ORF">LEP48_01180</name>
</gene>
<name>A0ABS7ZA73_9MICO</name>
<comment type="caution">
    <text evidence="1">The sequence shown here is derived from an EMBL/GenBank/DDBJ whole genome shotgun (WGS) entry which is preliminary data.</text>
</comment>
<evidence type="ECO:0000313" key="2">
    <source>
        <dbReference type="Proteomes" id="UP001319870"/>
    </source>
</evidence>
<accession>A0ABS7ZA73</accession>
<keyword evidence="2" id="KW-1185">Reference proteome</keyword>
<evidence type="ECO:0000313" key="1">
    <source>
        <dbReference type="EMBL" id="MCA5891962.1"/>
    </source>
</evidence>
<organism evidence="1 2">
    <name type="scientific">Isoptericola luteus</name>
    <dbReference type="NCBI Taxonomy" id="2879484"/>
    <lineage>
        <taxon>Bacteria</taxon>
        <taxon>Bacillati</taxon>
        <taxon>Actinomycetota</taxon>
        <taxon>Actinomycetes</taxon>
        <taxon>Micrococcales</taxon>
        <taxon>Promicromonosporaceae</taxon>
        <taxon>Isoptericola</taxon>
    </lineage>
</organism>
<dbReference type="EMBL" id="JAIXCQ010000001">
    <property type="protein sequence ID" value="MCA5891962.1"/>
    <property type="molecule type" value="Genomic_DNA"/>
</dbReference>
<protein>
    <submittedName>
        <fullName evidence="1">Uncharacterized protein</fullName>
    </submittedName>
</protein>
<proteinExistence type="predicted"/>